<dbReference type="PANTHER" id="PTHR43751:SF1">
    <property type="entry name" value="SULFATASE ATSG-RELATED"/>
    <property type="match status" value="1"/>
</dbReference>
<proteinExistence type="predicted"/>
<gene>
    <name evidence="3" type="ORF">DF185_03375</name>
</gene>
<dbReference type="Proteomes" id="UP000248079">
    <property type="component" value="Unassembled WGS sequence"/>
</dbReference>
<dbReference type="CDD" id="cd16027">
    <property type="entry name" value="SGSH"/>
    <property type="match status" value="1"/>
</dbReference>
<organism evidence="3 4">
    <name type="scientific">Marinifilum breve</name>
    <dbReference type="NCBI Taxonomy" id="2184082"/>
    <lineage>
        <taxon>Bacteria</taxon>
        <taxon>Pseudomonadati</taxon>
        <taxon>Bacteroidota</taxon>
        <taxon>Bacteroidia</taxon>
        <taxon>Marinilabiliales</taxon>
        <taxon>Marinifilaceae</taxon>
    </lineage>
</organism>
<dbReference type="PANTHER" id="PTHR43751">
    <property type="entry name" value="SULFATASE"/>
    <property type="match status" value="1"/>
</dbReference>
<dbReference type="InterPro" id="IPR000917">
    <property type="entry name" value="Sulfatase_N"/>
</dbReference>
<keyword evidence="4" id="KW-1185">Reference proteome</keyword>
<name>A0A2V4A2W0_9BACT</name>
<feature type="signal peptide" evidence="1">
    <location>
        <begin position="1"/>
        <end position="24"/>
    </location>
</feature>
<dbReference type="OrthoDB" id="9765065at2"/>
<sequence length="520" mass="59115">MKISKSIFRSTLVLSLLGGQVCSASQNAVHVKEDQSEAAANRLNVIIFTADDLGPDGMGIGAFGSKMQGLTPNIDKLANQGVRFCNAHVNSSICMPSRSIIATGRYGFNGGHHGFLYANEEVPTMMESFQEAGYKTGVLGKVAHSSAKQSTNWDYVYDYSDLGAGRSPSKYYERTKAFADRCKKENKPFYFMINSHDPHRPFQKPGGELKPGAEWPSKMYSPEESFVPGFLPDISQVREEMSHYYNSTRRLDDTFGMVMKAIKDAGVEKNTIVIFLSDNGIAMPFSKANCYLKSTHTAMFFTLPEQLKPRVVKNEFVAAIDLFPTIMELTGLPIPENLDGKSFLPLLKGKSQKNRGQVFTQIDYINRPTPYPMRCVQDKKFGYIFNAWSNGKTRYRNANEGGVIKAMKANVDNEEMQERVKYFRHREVEEFYDLKKDPDCIHNLINDKRYAKRIEEYRNKLKAEMESTGDPLLEAFENMEDKGKMQEIVQNIYANVLQFRKGDAKIYRQRISEMMKSNFE</sequence>
<evidence type="ECO:0000313" key="4">
    <source>
        <dbReference type="Proteomes" id="UP000248079"/>
    </source>
</evidence>
<dbReference type="Gene3D" id="3.40.720.10">
    <property type="entry name" value="Alkaline Phosphatase, subunit A"/>
    <property type="match status" value="1"/>
</dbReference>
<dbReference type="SUPFAM" id="SSF53649">
    <property type="entry name" value="Alkaline phosphatase-like"/>
    <property type="match status" value="1"/>
</dbReference>
<dbReference type="Pfam" id="PF00884">
    <property type="entry name" value="Sulfatase"/>
    <property type="match status" value="1"/>
</dbReference>
<dbReference type="AlphaFoldDB" id="A0A2V4A2W0"/>
<comment type="caution">
    <text evidence="3">The sequence shown here is derived from an EMBL/GenBank/DDBJ whole genome shotgun (WGS) entry which is preliminary data.</text>
</comment>
<dbReference type="InterPro" id="IPR017850">
    <property type="entry name" value="Alkaline_phosphatase_core_sf"/>
</dbReference>
<evidence type="ECO:0000259" key="2">
    <source>
        <dbReference type="Pfam" id="PF00884"/>
    </source>
</evidence>
<accession>A0A2V4A2W0</accession>
<evidence type="ECO:0000256" key="1">
    <source>
        <dbReference type="SAM" id="SignalP"/>
    </source>
</evidence>
<dbReference type="EMBL" id="QFLI01000001">
    <property type="protein sequence ID" value="PXY03139.1"/>
    <property type="molecule type" value="Genomic_DNA"/>
</dbReference>
<reference evidence="3 4" key="1">
    <citation type="submission" date="2018-05" db="EMBL/GenBank/DDBJ databases">
        <title>Marinifilum breve JC075T sp. nov., a marine bacterium isolated from Yongle Blue Hole in the South China Sea.</title>
        <authorList>
            <person name="Fu T."/>
        </authorList>
    </citation>
    <scope>NUCLEOTIDE SEQUENCE [LARGE SCALE GENOMIC DNA]</scope>
    <source>
        <strain evidence="3 4">JC075</strain>
    </source>
</reference>
<feature type="chain" id="PRO_5015990404" evidence="1">
    <location>
        <begin position="25"/>
        <end position="520"/>
    </location>
</feature>
<evidence type="ECO:0000313" key="3">
    <source>
        <dbReference type="EMBL" id="PXY03139.1"/>
    </source>
</evidence>
<dbReference type="RefSeq" id="WP_110359294.1">
    <property type="nucleotide sequence ID" value="NZ_QFLI01000001.1"/>
</dbReference>
<feature type="domain" description="Sulfatase N-terminal" evidence="2">
    <location>
        <begin position="44"/>
        <end position="331"/>
    </location>
</feature>
<protein>
    <submittedName>
        <fullName evidence="3">Sulfatase</fullName>
    </submittedName>
</protein>
<keyword evidence="1" id="KW-0732">Signal</keyword>
<dbReference type="InterPro" id="IPR052701">
    <property type="entry name" value="GAG_Ulvan_Degrading_Sulfatases"/>
</dbReference>